<evidence type="ECO:0000313" key="3">
    <source>
        <dbReference type="Proteomes" id="UP000321328"/>
    </source>
</evidence>
<organism evidence="2 3">
    <name type="scientific">Pseudonocardia asaccharolytica DSM 44247 = NBRC 16224</name>
    <dbReference type="NCBI Taxonomy" id="1123024"/>
    <lineage>
        <taxon>Bacteria</taxon>
        <taxon>Bacillati</taxon>
        <taxon>Actinomycetota</taxon>
        <taxon>Actinomycetes</taxon>
        <taxon>Pseudonocardiales</taxon>
        <taxon>Pseudonocardiaceae</taxon>
        <taxon>Pseudonocardia</taxon>
    </lineage>
</organism>
<dbReference type="RefSeq" id="WP_028928701.1">
    <property type="nucleotide sequence ID" value="NZ_AUII01000002.1"/>
</dbReference>
<dbReference type="OrthoDB" id="7185741at2"/>
<accession>A0A511D7A4</accession>
<sequence>MILQSGYGNSGDVWSLTDTTSPAVFPALAETNRVCTYDRPGSMITTTNASGAPTLAETARRGRSDSAPMPRDPADVVTELHDLLAADVPGPHVLGRRGCG</sequence>
<proteinExistence type="predicted"/>
<dbReference type="InterPro" id="IPR029058">
    <property type="entry name" value="AB_hydrolase_fold"/>
</dbReference>
<comment type="caution">
    <text evidence="2">The sequence shown here is derived from an EMBL/GenBank/DDBJ whole genome shotgun (WGS) entry which is preliminary data.</text>
</comment>
<name>A0A511D7A4_9PSEU</name>
<dbReference type="EMBL" id="BJVI01000080">
    <property type="protein sequence ID" value="GEL20622.1"/>
    <property type="molecule type" value="Genomic_DNA"/>
</dbReference>
<reference evidence="2 3" key="1">
    <citation type="submission" date="2019-07" db="EMBL/GenBank/DDBJ databases">
        <title>Whole genome shotgun sequence of Pseudonocardia asaccharolytica NBRC 16224.</title>
        <authorList>
            <person name="Hosoyama A."/>
            <person name="Uohara A."/>
            <person name="Ohji S."/>
            <person name="Ichikawa N."/>
        </authorList>
    </citation>
    <scope>NUCLEOTIDE SEQUENCE [LARGE SCALE GENOMIC DNA]</scope>
    <source>
        <strain evidence="2 3">NBRC 16224</strain>
    </source>
</reference>
<feature type="region of interest" description="Disordered" evidence="1">
    <location>
        <begin position="41"/>
        <end position="72"/>
    </location>
</feature>
<keyword evidence="3" id="KW-1185">Reference proteome</keyword>
<dbReference type="AlphaFoldDB" id="A0A511D7A4"/>
<protein>
    <submittedName>
        <fullName evidence="2">Uncharacterized protein</fullName>
    </submittedName>
</protein>
<evidence type="ECO:0000313" key="2">
    <source>
        <dbReference type="EMBL" id="GEL20622.1"/>
    </source>
</evidence>
<dbReference type="STRING" id="1123024.GCA_000423625_00478"/>
<gene>
    <name evidence="2" type="ORF">PA7_44590</name>
</gene>
<dbReference type="Gene3D" id="3.40.50.1820">
    <property type="entry name" value="alpha/beta hydrolase"/>
    <property type="match status" value="1"/>
</dbReference>
<evidence type="ECO:0000256" key="1">
    <source>
        <dbReference type="SAM" id="MobiDB-lite"/>
    </source>
</evidence>
<dbReference type="Proteomes" id="UP000321328">
    <property type="component" value="Unassembled WGS sequence"/>
</dbReference>